<dbReference type="Gene3D" id="3.10.350.10">
    <property type="entry name" value="LysM domain"/>
    <property type="match status" value="1"/>
</dbReference>
<feature type="compositionally biased region" description="Polar residues" evidence="3">
    <location>
        <begin position="427"/>
        <end position="446"/>
    </location>
</feature>
<dbReference type="InterPro" id="IPR010618">
    <property type="entry name" value="RPF"/>
</dbReference>
<evidence type="ECO:0000313" key="6">
    <source>
        <dbReference type="EMBL" id="MDT0306575.1"/>
    </source>
</evidence>
<dbReference type="Pfam" id="PF01476">
    <property type="entry name" value="LysM"/>
    <property type="match status" value="1"/>
</dbReference>
<feature type="compositionally biased region" description="Basic and acidic residues" evidence="3">
    <location>
        <begin position="232"/>
        <end position="243"/>
    </location>
</feature>
<feature type="chain" id="PRO_5047060994" evidence="4">
    <location>
        <begin position="42"/>
        <end position="476"/>
    </location>
</feature>
<dbReference type="SMART" id="SM00257">
    <property type="entry name" value="LysM"/>
    <property type="match status" value="1"/>
</dbReference>
<dbReference type="PANTHER" id="PTHR21666">
    <property type="entry name" value="PEPTIDASE-RELATED"/>
    <property type="match status" value="1"/>
</dbReference>
<dbReference type="InterPro" id="IPR023346">
    <property type="entry name" value="Lysozyme-like_dom_sf"/>
</dbReference>
<dbReference type="CDD" id="cd13925">
    <property type="entry name" value="RPF"/>
    <property type="match status" value="1"/>
</dbReference>
<dbReference type="InterPro" id="IPR011055">
    <property type="entry name" value="Dup_hybrid_motif"/>
</dbReference>
<dbReference type="InterPro" id="IPR050570">
    <property type="entry name" value="Cell_wall_metabolism_enzyme"/>
</dbReference>
<evidence type="ECO:0000256" key="2">
    <source>
        <dbReference type="ARBA" id="ARBA00022801"/>
    </source>
</evidence>
<evidence type="ECO:0000259" key="5">
    <source>
        <dbReference type="PROSITE" id="PS51782"/>
    </source>
</evidence>
<accession>A0ABU2L4U0</accession>
<dbReference type="SUPFAM" id="SSF51261">
    <property type="entry name" value="Duplicated hybrid motif"/>
    <property type="match status" value="1"/>
</dbReference>
<dbReference type="PANTHER" id="PTHR21666:SF270">
    <property type="entry name" value="MUREIN HYDROLASE ACTIVATOR ENVC"/>
    <property type="match status" value="1"/>
</dbReference>
<feature type="compositionally biased region" description="Basic and acidic residues" evidence="3">
    <location>
        <begin position="253"/>
        <end position="340"/>
    </location>
</feature>
<feature type="region of interest" description="Disordered" evidence="3">
    <location>
        <begin position="427"/>
        <end position="447"/>
    </location>
</feature>
<dbReference type="Pfam" id="PF01551">
    <property type="entry name" value="Peptidase_M23"/>
    <property type="match status" value="1"/>
</dbReference>
<comment type="caution">
    <text evidence="6">The sequence shown here is derived from an EMBL/GenBank/DDBJ whole genome shotgun (WGS) entry which is preliminary data.</text>
</comment>
<keyword evidence="4" id="KW-0732">Signal</keyword>
<dbReference type="InterPro" id="IPR018392">
    <property type="entry name" value="LysM"/>
</dbReference>
<feature type="signal peptide" evidence="4">
    <location>
        <begin position="1"/>
        <end position="41"/>
    </location>
</feature>
<dbReference type="RefSeq" id="WP_311629500.1">
    <property type="nucleotide sequence ID" value="NZ_JAVREN010000006.1"/>
</dbReference>
<gene>
    <name evidence="6" type="ORF">RM780_06320</name>
</gene>
<keyword evidence="7" id="KW-1185">Reference proteome</keyword>
<organism evidence="6 7">
    <name type="scientific">Streptomyces boetiae</name>
    <dbReference type="NCBI Taxonomy" id="3075541"/>
    <lineage>
        <taxon>Bacteria</taxon>
        <taxon>Bacillati</taxon>
        <taxon>Actinomycetota</taxon>
        <taxon>Actinomycetes</taxon>
        <taxon>Kitasatosporales</taxon>
        <taxon>Streptomycetaceae</taxon>
        <taxon>Streptomyces</taxon>
    </lineage>
</organism>
<dbReference type="Pfam" id="PF06737">
    <property type="entry name" value="Transglycosylas"/>
    <property type="match status" value="1"/>
</dbReference>
<feature type="region of interest" description="Disordered" evidence="3">
    <location>
        <begin position="210"/>
        <end position="354"/>
    </location>
</feature>
<dbReference type="SUPFAM" id="SSF54106">
    <property type="entry name" value="LysM domain"/>
    <property type="match status" value="1"/>
</dbReference>
<dbReference type="CDD" id="cd12797">
    <property type="entry name" value="M23_peptidase"/>
    <property type="match status" value="1"/>
</dbReference>
<evidence type="ECO:0000313" key="7">
    <source>
        <dbReference type="Proteomes" id="UP001183388"/>
    </source>
</evidence>
<dbReference type="Gene3D" id="1.10.530.10">
    <property type="match status" value="1"/>
</dbReference>
<dbReference type="Gene3D" id="2.70.70.10">
    <property type="entry name" value="Glucose Permease (Domain IIA)"/>
    <property type="match status" value="1"/>
</dbReference>
<comment type="similarity">
    <text evidence="1">Belongs to the transglycosylase family. Rpf subfamily.</text>
</comment>
<dbReference type="InterPro" id="IPR016047">
    <property type="entry name" value="M23ase_b-sheet_dom"/>
</dbReference>
<dbReference type="SUPFAM" id="SSF53955">
    <property type="entry name" value="Lysozyme-like"/>
    <property type="match status" value="1"/>
</dbReference>
<feature type="compositionally biased region" description="Low complexity" evidence="3">
    <location>
        <begin position="147"/>
        <end position="166"/>
    </location>
</feature>
<evidence type="ECO:0000256" key="4">
    <source>
        <dbReference type="SAM" id="SignalP"/>
    </source>
</evidence>
<keyword evidence="2" id="KW-0378">Hydrolase</keyword>
<dbReference type="CDD" id="cd00118">
    <property type="entry name" value="LysM"/>
    <property type="match status" value="1"/>
</dbReference>
<sequence length="476" mass="50405">MTTRGRHRRYRPSAVSRASLTVTASGAGLALPLLAASAGHAAPVSTWEEVAECESGGRWDINTANGYFGGLQFAQSTWESFGGTEFAPRADLATRDQQIAVAERVLVGQGPEAWPVCGPEAGLTRGGDAPEIAPAAPREETRDAGEEPGAAPEARQASAPAAPAAPERTRETGGDLYEVISGDTLSGIAASHGVRGGWVSLYEMNRQTVGGDPDLIFPGQRLALRRPSGGGEEERTPRERAEETEGSEETAGAEERAAAEAEQREAEERAAAEAEQREAEAREAEEREAAEREAAERAAEARQAAEREAEEREREARAREAAEREAAERAAAEREREAEQQRSAYTSPVDAGIGTPYRASGGSWSLGYHTGVDFPVATGTSIRAVAEGRVVSAGWAGSYGYEVIIRHADGRYSQYAHLSAISVSEGQPVNSGQRIGRSGSTGNSSGPHLHFEIRTGTGFGSDIDPLAYLRSHGVSL</sequence>
<feature type="domain" description="LysM" evidence="5">
    <location>
        <begin position="175"/>
        <end position="224"/>
    </location>
</feature>
<proteinExistence type="inferred from homology"/>
<feature type="region of interest" description="Disordered" evidence="3">
    <location>
        <begin position="120"/>
        <end position="171"/>
    </location>
</feature>
<protein>
    <submittedName>
        <fullName evidence="6">Transglycosylase family protein</fullName>
    </submittedName>
</protein>
<evidence type="ECO:0000256" key="3">
    <source>
        <dbReference type="SAM" id="MobiDB-lite"/>
    </source>
</evidence>
<evidence type="ECO:0000256" key="1">
    <source>
        <dbReference type="ARBA" id="ARBA00010830"/>
    </source>
</evidence>
<dbReference type="InterPro" id="IPR036779">
    <property type="entry name" value="LysM_dom_sf"/>
</dbReference>
<reference evidence="7" key="1">
    <citation type="submission" date="2023-07" db="EMBL/GenBank/DDBJ databases">
        <title>30 novel species of actinomycetes from the DSMZ collection.</title>
        <authorList>
            <person name="Nouioui I."/>
        </authorList>
    </citation>
    <scope>NUCLEOTIDE SEQUENCE [LARGE SCALE GENOMIC DNA]</scope>
    <source>
        <strain evidence="7">DSM 44917</strain>
    </source>
</reference>
<dbReference type="PROSITE" id="PS51782">
    <property type="entry name" value="LYSM"/>
    <property type="match status" value="1"/>
</dbReference>
<dbReference type="EMBL" id="JAVREN010000006">
    <property type="protein sequence ID" value="MDT0306575.1"/>
    <property type="molecule type" value="Genomic_DNA"/>
</dbReference>
<dbReference type="Proteomes" id="UP001183388">
    <property type="component" value="Unassembled WGS sequence"/>
</dbReference>
<name>A0ABU2L4U0_9ACTN</name>